<keyword evidence="1" id="KW-0812">Transmembrane</keyword>
<dbReference type="GeneID" id="36841752"/>
<feature type="transmembrane region" description="Helical" evidence="1">
    <location>
        <begin position="114"/>
        <end position="131"/>
    </location>
</feature>
<organism evidence="2">
    <name type="scientific">Pandoravirus macleodensis</name>
    <dbReference type="NCBI Taxonomy" id="2107707"/>
    <lineage>
        <taxon>Viruses</taxon>
        <taxon>Pandoravirus</taxon>
    </lineage>
</organism>
<keyword evidence="1" id="KW-0472">Membrane</keyword>
<evidence type="ECO:0000256" key="1">
    <source>
        <dbReference type="SAM" id="Phobius"/>
    </source>
</evidence>
<dbReference type="EMBL" id="MG011691">
    <property type="protein sequence ID" value="AVK77297.1"/>
    <property type="molecule type" value="Genomic_DNA"/>
</dbReference>
<dbReference type="RefSeq" id="YP_009481293.1">
    <property type="nucleotide sequence ID" value="NC_037665.1"/>
</dbReference>
<gene>
    <name evidence="2" type="ORF">pmac_cds_609</name>
</gene>
<sequence>MAGLAVIVFGATAAMAGFVAGTAATGVAVLVGPRVLNLVSFYVSAVALAVLGCAAWFWMDSQSSTDGQVSPGDIGPIIKQFSILAAITGYAAACAILLGASALWGSTIPGGHDCAKLLICIVIAVLCIPFTA</sequence>
<reference evidence="2" key="1">
    <citation type="journal article" date="2018" name="Nat. Commun.">
        <title>Diversity and evolution of the emerging Pandoraviridae family.</title>
        <authorList>
            <person name="Legendre M."/>
            <person name="Fabre E."/>
            <person name="Poirot O."/>
            <person name="Jeudy S."/>
            <person name="Lartigue A."/>
            <person name="Alempic J.M."/>
            <person name="Beucher L."/>
            <person name="Philippe N."/>
            <person name="Bertaux L."/>
            <person name="Christo-Foroux E."/>
            <person name="Labadie K."/>
            <person name="Coute Y."/>
            <person name="Abergel C."/>
            <person name="Claverie J.M."/>
        </authorList>
    </citation>
    <scope>NUCLEOTIDE SEQUENCE [LARGE SCALE GENOMIC DNA]</scope>
    <source>
        <strain evidence="2">Macleodensis</strain>
    </source>
</reference>
<keyword evidence="1" id="KW-1133">Transmembrane helix</keyword>
<feature type="transmembrane region" description="Helical" evidence="1">
    <location>
        <begin position="6"/>
        <end position="31"/>
    </location>
</feature>
<accession>A0A2U7UFP8</accession>
<protein>
    <submittedName>
        <fullName evidence="2">Uncharacterized protein</fullName>
    </submittedName>
</protein>
<dbReference type="KEGG" id="vg:36841752"/>
<feature type="transmembrane region" description="Helical" evidence="1">
    <location>
        <begin position="38"/>
        <end position="58"/>
    </location>
</feature>
<name>A0A2U7UFP8_9VIRU</name>
<feature type="transmembrane region" description="Helical" evidence="1">
    <location>
        <begin position="78"/>
        <end position="102"/>
    </location>
</feature>
<evidence type="ECO:0000313" key="2">
    <source>
        <dbReference type="EMBL" id="AVK77297.1"/>
    </source>
</evidence>
<dbReference type="Proteomes" id="UP000249758">
    <property type="component" value="Segment"/>
</dbReference>
<proteinExistence type="predicted"/>